<keyword evidence="16" id="KW-0479">Metal-binding</keyword>
<keyword evidence="18" id="KW-1185">Reference proteome</keyword>
<name>A0A0C3N9Z1_9PORP</name>
<dbReference type="CDD" id="cd24015">
    <property type="entry name" value="ASKHA_NBD_PanK-III"/>
    <property type="match status" value="1"/>
</dbReference>
<dbReference type="EMBL" id="JPIU01000049">
    <property type="protein sequence ID" value="KIO42852.1"/>
    <property type="molecule type" value="Genomic_DNA"/>
</dbReference>
<keyword evidence="8 16" id="KW-0808">Transferase</keyword>
<dbReference type="UniPathway" id="UPA00241">
    <property type="reaction ID" value="UER00352"/>
</dbReference>
<dbReference type="HAMAP" id="MF_01274">
    <property type="entry name" value="Pantothen_kinase_3"/>
    <property type="match status" value="1"/>
</dbReference>
<evidence type="ECO:0000256" key="3">
    <source>
        <dbReference type="ARBA" id="ARBA00004496"/>
    </source>
</evidence>
<evidence type="ECO:0000256" key="11">
    <source>
        <dbReference type="ARBA" id="ARBA00022840"/>
    </source>
</evidence>
<keyword evidence="9 16" id="KW-0547">Nucleotide-binding</keyword>
<comment type="cofactor">
    <cofactor evidence="2">
        <name>K(+)</name>
        <dbReference type="ChEBI" id="CHEBI:29103"/>
    </cofactor>
</comment>
<dbReference type="NCBIfam" id="TIGR00671">
    <property type="entry name" value="baf"/>
    <property type="match status" value="1"/>
</dbReference>
<evidence type="ECO:0000256" key="8">
    <source>
        <dbReference type="ARBA" id="ARBA00022679"/>
    </source>
</evidence>
<keyword evidence="7 16" id="KW-0963">Cytoplasm</keyword>
<evidence type="ECO:0000256" key="16">
    <source>
        <dbReference type="HAMAP-Rule" id="MF_01274"/>
    </source>
</evidence>
<protein>
    <recommendedName>
        <fullName evidence="15 16">Type III pantothenate kinase</fullName>
        <ecNumber evidence="6 16">2.7.1.33</ecNumber>
    </recommendedName>
    <alternativeName>
        <fullName evidence="16">PanK-III</fullName>
    </alternativeName>
    <alternativeName>
        <fullName evidence="16">Pantothenic acid kinase</fullName>
    </alternativeName>
</protein>
<dbReference type="GO" id="GO:0046872">
    <property type="term" value="F:metal ion binding"/>
    <property type="evidence" value="ECO:0007669"/>
    <property type="project" value="UniProtKB-KW"/>
</dbReference>
<evidence type="ECO:0000256" key="14">
    <source>
        <dbReference type="ARBA" id="ARBA00038036"/>
    </source>
</evidence>
<dbReference type="InterPro" id="IPR043129">
    <property type="entry name" value="ATPase_NBD"/>
</dbReference>
<keyword evidence="10 16" id="KW-0418">Kinase</keyword>
<dbReference type="SUPFAM" id="SSF53067">
    <property type="entry name" value="Actin-like ATPase domain"/>
    <property type="match status" value="2"/>
</dbReference>
<evidence type="ECO:0000256" key="12">
    <source>
        <dbReference type="ARBA" id="ARBA00022958"/>
    </source>
</evidence>
<evidence type="ECO:0000256" key="13">
    <source>
        <dbReference type="ARBA" id="ARBA00022993"/>
    </source>
</evidence>
<dbReference type="Pfam" id="PF03309">
    <property type="entry name" value="Pan_kinase"/>
    <property type="match status" value="1"/>
</dbReference>
<feature type="binding site" evidence="16">
    <location>
        <position position="116"/>
    </location>
    <ligand>
        <name>K(+)</name>
        <dbReference type="ChEBI" id="CHEBI:29103"/>
    </ligand>
</feature>
<evidence type="ECO:0000256" key="6">
    <source>
        <dbReference type="ARBA" id="ARBA00012102"/>
    </source>
</evidence>
<gene>
    <name evidence="16" type="primary">coaX</name>
    <name evidence="17" type="ORF">BA92_13380</name>
</gene>
<dbReference type="RefSeq" id="WP_041505502.1">
    <property type="nucleotide sequence ID" value="NZ_JPIU01000049.1"/>
</dbReference>
<evidence type="ECO:0000256" key="9">
    <source>
        <dbReference type="ARBA" id="ARBA00022741"/>
    </source>
</evidence>
<sequence>MNLVVDIGNTRTKYAVFEDNLFVESGTGVPELYEKALCWRKRGEEVNVIMASTGAISTGLRACLSDIATFFCEANPLMALPIRLGYDTPQTLGIDRIAGCVAAAFLFPGKDILVVDMGTAITFDFMNGEGVFLGGNISPGIQIRFRALNEFTLSLPLVEGSDTYEYIGKNTPGAILDGVMNGILFEVRGYIDELRRENPEAIVILTGGASHFLKKSLKREVFFDEKLVIVGLNQMLEFQKRR</sequence>
<feature type="binding site" evidence="16">
    <location>
        <position position="119"/>
    </location>
    <ligand>
        <name>ATP</name>
        <dbReference type="ChEBI" id="CHEBI:30616"/>
    </ligand>
</feature>
<evidence type="ECO:0000256" key="7">
    <source>
        <dbReference type="ARBA" id="ARBA00022490"/>
    </source>
</evidence>
<evidence type="ECO:0000256" key="4">
    <source>
        <dbReference type="ARBA" id="ARBA00005225"/>
    </source>
</evidence>
<evidence type="ECO:0000313" key="18">
    <source>
        <dbReference type="Proteomes" id="UP000031980"/>
    </source>
</evidence>
<keyword evidence="12 16" id="KW-0630">Potassium</keyword>
<comment type="cofactor">
    <cofactor evidence="16">
        <name>NH4(+)</name>
        <dbReference type="ChEBI" id="CHEBI:28938"/>
    </cofactor>
    <cofactor evidence="16">
        <name>K(+)</name>
        <dbReference type="ChEBI" id="CHEBI:29103"/>
    </cofactor>
    <text evidence="16">A monovalent cation. Ammonium or potassium.</text>
</comment>
<comment type="caution">
    <text evidence="17">The sequence shown here is derived from an EMBL/GenBank/DDBJ whole genome shotgun (WGS) entry which is preliminary data.</text>
</comment>
<organism evidence="17 18">
    <name type="scientific">Sanguibacteroides justesenii</name>
    <dbReference type="NCBI Taxonomy" id="1547597"/>
    <lineage>
        <taxon>Bacteria</taxon>
        <taxon>Pseudomonadati</taxon>
        <taxon>Bacteroidota</taxon>
        <taxon>Bacteroidia</taxon>
        <taxon>Bacteroidales</taxon>
        <taxon>Porphyromonadaceae</taxon>
        <taxon>Sanguibacteroides</taxon>
    </lineage>
</organism>
<dbReference type="GO" id="GO:0005524">
    <property type="term" value="F:ATP binding"/>
    <property type="evidence" value="ECO:0007669"/>
    <property type="project" value="UniProtKB-UniRule"/>
</dbReference>
<dbReference type="GO" id="GO:0004594">
    <property type="term" value="F:pantothenate kinase activity"/>
    <property type="evidence" value="ECO:0007669"/>
    <property type="project" value="UniProtKB-UniRule"/>
</dbReference>
<dbReference type="EC" id="2.7.1.33" evidence="6 16"/>
<dbReference type="Gene3D" id="3.30.420.40">
    <property type="match status" value="1"/>
</dbReference>
<feature type="binding site" evidence="16">
    <location>
        <position position="86"/>
    </location>
    <ligand>
        <name>substrate</name>
    </ligand>
</feature>
<dbReference type="GO" id="GO:0015937">
    <property type="term" value="P:coenzyme A biosynthetic process"/>
    <property type="evidence" value="ECO:0007669"/>
    <property type="project" value="UniProtKB-UniRule"/>
</dbReference>
<evidence type="ECO:0000256" key="5">
    <source>
        <dbReference type="ARBA" id="ARBA00011738"/>
    </source>
</evidence>
<dbReference type="PANTHER" id="PTHR34265:SF1">
    <property type="entry name" value="TYPE III PANTOTHENATE KINASE"/>
    <property type="match status" value="1"/>
</dbReference>
<proteinExistence type="inferred from homology"/>
<dbReference type="InterPro" id="IPR004619">
    <property type="entry name" value="Type_III_PanK"/>
</dbReference>
<evidence type="ECO:0000256" key="1">
    <source>
        <dbReference type="ARBA" id="ARBA00001206"/>
    </source>
</evidence>
<dbReference type="GO" id="GO:0005737">
    <property type="term" value="C:cytoplasm"/>
    <property type="evidence" value="ECO:0007669"/>
    <property type="project" value="UniProtKB-SubCell"/>
</dbReference>
<reference evidence="17 18" key="1">
    <citation type="submission" date="2014-07" db="EMBL/GenBank/DDBJ databases">
        <title>Porphyromonadaceae bacterium OUH 308042 = ATCC BAA-2681 = DSM 28342 draft genome.</title>
        <authorList>
            <person name="Sydenham T.V."/>
            <person name="Hasman H."/>
            <person name="Justensen U.S."/>
        </authorList>
    </citation>
    <scope>NUCLEOTIDE SEQUENCE [LARGE SCALE GENOMIC DNA]</scope>
    <source>
        <strain evidence="17 18">OUH 308042</strain>
    </source>
</reference>
<dbReference type="AlphaFoldDB" id="A0A0C3N9Z1"/>
<evidence type="ECO:0000313" key="17">
    <source>
        <dbReference type="EMBL" id="KIO42852.1"/>
    </source>
</evidence>
<comment type="catalytic activity">
    <reaction evidence="1 16">
        <text>(R)-pantothenate + ATP = (R)-4'-phosphopantothenate + ADP + H(+)</text>
        <dbReference type="Rhea" id="RHEA:16373"/>
        <dbReference type="ChEBI" id="CHEBI:10986"/>
        <dbReference type="ChEBI" id="CHEBI:15378"/>
        <dbReference type="ChEBI" id="CHEBI:29032"/>
        <dbReference type="ChEBI" id="CHEBI:30616"/>
        <dbReference type="ChEBI" id="CHEBI:456216"/>
        <dbReference type="EC" id="2.7.1.33"/>
    </reaction>
</comment>
<accession>A0A0C3N9Z1</accession>
<dbReference type="Proteomes" id="UP000031980">
    <property type="component" value="Unassembled WGS sequence"/>
</dbReference>
<feature type="binding site" evidence="16">
    <location>
        <begin position="93"/>
        <end position="96"/>
    </location>
    <ligand>
        <name>substrate</name>
    </ligand>
</feature>
<comment type="pathway">
    <text evidence="4 16">Cofactor biosynthesis; coenzyme A biosynthesis; CoA from (R)-pantothenate: step 1/5.</text>
</comment>
<comment type="subunit">
    <text evidence="5 16">Homodimer.</text>
</comment>
<evidence type="ECO:0000256" key="10">
    <source>
        <dbReference type="ARBA" id="ARBA00022777"/>
    </source>
</evidence>
<keyword evidence="11 16" id="KW-0067">ATP-binding</keyword>
<comment type="subcellular location">
    <subcellularLocation>
        <location evidence="3 16">Cytoplasm</location>
    </subcellularLocation>
</comment>
<keyword evidence="13 16" id="KW-0173">Coenzyme A biosynthesis</keyword>
<feature type="binding site" evidence="16">
    <location>
        <begin position="6"/>
        <end position="13"/>
    </location>
    <ligand>
        <name>ATP</name>
        <dbReference type="ChEBI" id="CHEBI:30616"/>
    </ligand>
</feature>
<comment type="function">
    <text evidence="16">Catalyzes the phosphorylation of pantothenate (Pan), the first step in CoA biosynthesis.</text>
</comment>
<evidence type="ECO:0000256" key="2">
    <source>
        <dbReference type="ARBA" id="ARBA00001958"/>
    </source>
</evidence>
<evidence type="ECO:0000256" key="15">
    <source>
        <dbReference type="ARBA" id="ARBA00040883"/>
    </source>
</evidence>
<comment type="similarity">
    <text evidence="14 16">Belongs to the type III pantothenate kinase family.</text>
</comment>
<feature type="binding site" evidence="16">
    <location>
        <position position="171"/>
    </location>
    <ligand>
        <name>substrate</name>
    </ligand>
</feature>
<dbReference type="PANTHER" id="PTHR34265">
    <property type="entry name" value="TYPE III PANTOTHENATE KINASE"/>
    <property type="match status" value="1"/>
</dbReference>
<feature type="active site" description="Proton acceptor" evidence="16">
    <location>
        <position position="95"/>
    </location>
</feature>